<dbReference type="Pfam" id="PF02119">
    <property type="entry name" value="FlgI"/>
    <property type="match status" value="1"/>
</dbReference>
<evidence type="ECO:0000256" key="2">
    <source>
        <dbReference type="ARBA" id="ARBA00004117"/>
    </source>
</evidence>
<keyword evidence="6" id="KW-0966">Cell projection</keyword>
<comment type="subcellular location">
    <subcellularLocation>
        <location evidence="2 5">Bacterial flagellum basal body</location>
    </subcellularLocation>
</comment>
<dbReference type="PANTHER" id="PTHR30381:SF0">
    <property type="entry name" value="FLAGELLAR P-RING PROTEIN"/>
    <property type="match status" value="1"/>
</dbReference>
<dbReference type="PRINTS" id="PR01010">
    <property type="entry name" value="FLGPRINGFLGI"/>
</dbReference>
<protein>
    <recommendedName>
        <fullName evidence="5">Flagellar P-ring protein</fullName>
    </recommendedName>
    <alternativeName>
        <fullName evidence="5">Basal body P-ring protein</fullName>
    </alternativeName>
</protein>
<dbReference type="PANTHER" id="PTHR30381">
    <property type="entry name" value="FLAGELLAR P-RING PERIPLASMIC PROTEIN FLGI"/>
    <property type="match status" value="1"/>
</dbReference>
<dbReference type="HAMAP" id="MF_00416">
    <property type="entry name" value="FlgI"/>
    <property type="match status" value="1"/>
</dbReference>
<evidence type="ECO:0000256" key="1">
    <source>
        <dbReference type="ARBA" id="ARBA00002591"/>
    </source>
</evidence>
<comment type="subunit">
    <text evidence="5">The basal body constitutes a major portion of the flagellar organelle and consists of four rings (L,P,S, and M) mounted on a central rod.</text>
</comment>
<accession>E1YHN0</accession>
<keyword evidence="4 5" id="KW-0975">Bacterial flagellum</keyword>
<dbReference type="GO" id="GO:0005198">
    <property type="term" value="F:structural molecule activity"/>
    <property type="evidence" value="ECO:0007669"/>
    <property type="project" value="InterPro"/>
</dbReference>
<dbReference type="EMBL" id="FR695874">
    <property type="protein sequence ID" value="CBX30149.1"/>
    <property type="molecule type" value="Genomic_DNA"/>
</dbReference>
<keyword evidence="6" id="KW-0969">Cilium</keyword>
<comment type="similarity">
    <text evidence="5">Belongs to the FlgI family.</text>
</comment>
<proteinExistence type="inferred from homology"/>
<dbReference type="GO" id="GO:0009428">
    <property type="term" value="C:bacterial-type flagellum basal body, distal rod, P ring"/>
    <property type="evidence" value="ECO:0007669"/>
    <property type="project" value="InterPro"/>
</dbReference>
<sequence>MPSEGFSARIKDLSSIKGIRSNQLFGYGLIIGLNGSGDKNGTTFTIQALANMMENMGIHVSPSDIKVNNIAAVMVNAELPPFARTGKKIDVTVSSIGDAKSLLGGTLLLTPLKGVDGKIYALAQGPIVVGGFSSGGDAGGGVTKNHPTVGRIVNGATVEKEVLLSLENRNDLTLMLDNPDFVTATRVAEAIKTQFGEDLAKPVDSGTLKITVPQAYQNDVVGLLAKLGDLEVKPDIVAKVIVNEKTGTVVIGENVTISIVAVAHGNLNIQIKETKDVSQPSPLGVSRSINTAPTQMKNGTVVAPGGATVVTPNTEINTNEEKASLLLINSGKTVGELVRALNAIGVTPRDLITILQTIKAAGALQAELEII</sequence>
<organism evidence="6">
    <name type="scientific">uncultured Desulfobacterium sp</name>
    <dbReference type="NCBI Taxonomy" id="201089"/>
    <lineage>
        <taxon>Bacteria</taxon>
        <taxon>Pseudomonadati</taxon>
        <taxon>Thermodesulfobacteriota</taxon>
        <taxon>Desulfobacteria</taxon>
        <taxon>Desulfobacterales</taxon>
        <taxon>Desulfobacteriaceae</taxon>
        <taxon>Desulfobacterium</taxon>
        <taxon>environmental samples</taxon>
    </lineage>
</organism>
<gene>
    <name evidence="5" type="primary">flgI</name>
    <name evidence="6" type="ORF">N47_D29580</name>
</gene>
<evidence type="ECO:0000313" key="6">
    <source>
        <dbReference type="EMBL" id="CBX30149.1"/>
    </source>
</evidence>
<evidence type="ECO:0000256" key="3">
    <source>
        <dbReference type="ARBA" id="ARBA00022729"/>
    </source>
</evidence>
<evidence type="ECO:0000256" key="5">
    <source>
        <dbReference type="HAMAP-Rule" id="MF_00416"/>
    </source>
</evidence>
<reference evidence="6" key="1">
    <citation type="journal article" date="2011" name="Environ. Microbiol.">
        <title>Genomic insights into the metabolic potential of the polycyclic aromatic hydrocarbon degrading sulfate-reducing Deltaproteobacterium N47.</title>
        <authorList>
            <person name="Bergmann F."/>
            <person name="Selesi D."/>
            <person name="Weinmaier T."/>
            <person name="Tischler P."/>
            <person name="Rattei T."/>
            <person name="Meckenstock R.U."/>
        </authorList>
    </citation>
    <scope>NUCLEOTIDE SEQUENCE</scope>
</reference>
<comment type="function">
    <text evidence="1 5">Assembles around the rod to form the L-ring and probably protects the motor/basal body from shearing forces during rotation.</text>
</comment>
<dbReference type="GO" id="GO:0071973">
    <property type="term" value="P:bacterial-type flagellum-dependent cell motility"/>
    <property type="evidence" value="ECO:0007669"/>
    <property type="project" value="InterPro"/>
</dbReference>
<keyword evidence="6" id="KW-0282">Flagellum</keyword>
<dbReference type="InterPro" id="IPR001782">
    <property type="entry name" value="Flag_FlgI"/>
</dbReference>
<dbReference type="AlphaFoldDB" id="E1YHN0"/>
<keyword evidence="3" id="KW-0732">Signal</keyword>
<evidence type="ECO:0000256" key="4">
    <source>
        <dbReference type="ARBA" id="ARBA00023143"/>
    </source>
</evidence>
<name>E1YHN0_9BACT</name>
<dbReference type="GO" id="GO:0030288">
    <property type="term" value="C:outer membrane-bounded periplasmic space"/>
    <property type="evidence" value="ECO:0007669"/>
    <property type="project" value="InterPro"/>
</dbReference>
<dbReference type="NCBIfam" id="NF003676">
    <property type="entry name" value="PRK05303.1"/>
    <property type="match status" value="1"/>
</dbReference>